<dbReference type="EMBL" id="JASPKY010000300">
    <property type="protein sequence ID" value="KAK9709876.1"/>
    <property type="molecule type" value="Genomic_DNA"/>
</dbReference>
<dbReference type="SMART" id="SM01126">
    <property type="entry name" value="DDE_Tnp_IS1595"/>
    <property type="match status" value="1"/>
</dbReference>
<name>A0AAW1JYL0_POPJA</name>
<evidence type="ECO:0000313" key="3">
    <source>
        <dbReference type="Proteomes" id="UP001458880"/>
    </source>
</evidence>
<gene>
    <name evidence="2" type="ORF">QE152_g26375</name>
</gene>
<dbReference type="AlphaFoldDB" id="A0AAW1JYL0"/>
<comment type="caution">
    <text evidence="2">The sequence shown here is derived from an EMBL/GenBank/DDBJ whole genome shotgun (WGS) entry which is preliminary data.</text>
</comment>
<dbReference type="PANTHER" id="PTHR47163:SF2">
    <property type="entry name" value="SI:DKEY-17M8.2"/>
    <property type="match status" value="1"/>
</dbReference>
<organism evidence="2 3">
    <name type="scientific">Popillia japonica</name>
    <name type="common">Japanese beetle</name>
    <dbReference type="NCBI Taxonomy" id="7064"/>
    <lineage>
        <taxon>Eukaryota</taxon>
        <taxon>Metazoa</taxon>
        <taxon>Ecdysozoa</taxon>
        <taxon>Arthropoda</taxon>
        <taxon>Hexapoda</taxon>
        <taxon>Insecta</taxon>
        <taxon>Pterygota</taxon>
        <taxon>Neoptera</taxon>
        <taxon>Endopterygota</taxon>
        <taxon>Coleoptera</taxon>
        <taxon>Polyphaga</taxon>
        <taxon>Scarabaeiformia</taxon>
        <taxon>Scarabaeidae</taxon>
        <taxon>Rutelinae</taxon>
        <taxon>Popillia</taxon>
    </lineage>
</organism>
<reference evidence="2 3" key="1">
    <citation type="journal article" date="2024" name="BMC Genomics">
        <title>De novo assembly and annotation of Popillia japonica's genome with initial clues to its potential as an invasive pest.</title>
        <authorList>
            <person name="Cucini C."/>
            <person name="Boschi S."/>
            <person name="Funari R."/>
            <person name="Cardaioli E."/>
            <person name="Iannotti N."/>
            <person name="Marturano G."/>
            <person name="Paoli F."/>
            <person name="Bruttini M."/>
            <person name="Carapelli A."/>
            <person name="Frati F."/>
            <person name="Nardi F."/>
        </authorList>
    </citation>
    <scope>NUCLEOTIDE SEQUENCE [LARGE SCALE GENOMIC DNA]</scope>
    <source>
        <strain evidence="2">DMR45628</strain>
    </source>
</reference>
<evidence type="ECO:0000259" key="1">
    <source>
        <dbReference type="SMART" id="SM01126"/>
    </source>
</evidence>
<dbReference type="InterPro" id="IPR053164">
    <property type="entry name" value="IS1016-like_transposase"/>
</dbReference>
<sequence>MAGRGRIANHCIVEEEEIMGINNIREERVMFRDIIFPDKIDLTAKVVEIDESKFFHRKYHRGQWREGHWVFGGIERGSGKCFLVEVADRAAETLLTEIRRFLLEFRIEAFTDIILVFEICLFGFPRFILPGTIIMSDAWRAYNGIEDLDGGAYEHCVVVHQQNLVDPDDRTVHTQNAFEYCLHHSE</sequence>
<accession>A0AAW1JYL0</accession>
<proteinExistence type="predicted"/>
<dbReference type="InterPro" id="IPR024445">
    <property type="entry name" value="Tnp_ISXO2-like"/>
</dbReference>
<protein>
    <recommendedName>
        <fullName evidence="1">ISXO2-like transposase domain-containing protein</fullName>
    </recommendedName>
</protein>
<dbReference type="Proteomes" id="UP001458880">
    <property type="component" value="Unassembled WGS sequence"/>
</dbReference>
<keyword evidence="3" id="KW-1185">Reference proteome</keyword>
<evidence type="ECO:0000313" key="2">
    <source>
        <dbReference type="EMBL" id="KAK9709876.1"/>
    </source>
</evidence>
<dbReference type="PANTHER" id="PTHR47163">
    <property type="entry name" value="DDE_TNP_IS1595 DOMAIN-CONTAINING PROTEIN"/>
    <property type="match status" value="1"/>
</dbReference>
<feature type="domain" description="ISXO2-like transposase" evidence="1">
    <location>
        <begin position="39"/>
        <end position="186"/>
    </location>
</feature>